<dbReference type="PROSITE" id="PS50110">
    <property type="entry name" value="RESPONSE_REGULATORY"/>
    <property type="match status" value="1"/>
</dbReference>
<name>A0ABW3MPP5_9PSEU</name>
<reference evidence="4" key="1">
    <citation type="journal article" date="2019" name="Int. J. Syst. Evol. Microbiol.">
        <title>The Global Catalogue of Microorganisms (GCM) 10K type strain sequencing project: providing services to taxonomists for standard genome sequencing and annotation.</title>
        <authorList>
            <consortium name="The Broad Institute Genomics Platform"/>
            <consortium name="The Broad Institute Genome Sequencing Center for Infectious Disease"/>
            <person name="Wu L."/>
            <person name="Ma J."/>
        </authorList>
    </citation>
    <scope>NUCLEOTIDE SEQUENCE [LARGE SCALE GENOMIC DNA]</scope>
    <source>
        <strain evidence="4">JCM 31486</strain>
    </source>
</reference>
<dbReference type="InterPro" id="IPR011006">
    <property type="entry name" value="CheY-like_superfamily"/>
</dbReference>
<evidence type="ECO:0000313" key="4">
    <source>
        <dbReference type="Proteomes" id="UP001597045"/>
    </source>
</evidence>
<feature type="domain" description="Response regulatory" evidence="2">
    <location>
        <begin position="4"/>
        <end position="36"/>
    </location>
</feature>
<dbReference type="Proteomes" id="UP001597045">
    <property type="component" value="Unassembled WGS sequence"/>
</dbReference>
<keyword evidence="4" id="KW-1185">Reference proteome</keyword>
<accession>A0ABW3MPP5</accession>
<dbReference type="GO" id="GO:0003677">
    <property type="term" value="F:DNA binding"/>
    <property type="evidence" value="ECO:0007669"/>
    <property type="project" value="UniProtKB-KW"/>
</dbReference>
<keyword evidence="3" id="KW-0238">DNA-binding</keyword>
<evidence type="ECO:0000256" key="1">
    <source>
        <dbReference type="PROSITE-ProRule" id="PRU00169"/>
    </source>
</evidence>
<dbReference type="Gene3D" id="3.40.50.2300">
    <property type="match status" value="1"/>
</dbReference>
<comment type="caution">
    <text evidence="1">Lacks conserved residue(s) required for the propagation of feature annotation.</text>
</comment>
<dbReference type="SUPFAM" id="SSF52172">
    <property type="entry name" value="CheY-like"/>
    <property type="match status" value="1"/>
</dbReference>
<organism evidence="3 4">
    <name type="scientific">Kibdelosporangium lantanae</name>
    <dbReference type="NCBI Taxonomy" id="1497396"/>
    <lineage>
        <taxon>Bacteria</taxon>
        <taxon>Bacillati</taxon>
        <taxon>Actinomycetota</taxon>
        <taxon>Actinomycetes</taxon>
        <taxon>Pseudonocardiales</taxon>
        <taxon>Pseudonocardiaceae</taxon>
        <taxon>Kibdelosporangium</taxon>
    </lineage>
</organism>
<protein>
    <submittedName>
        <fullName evidence="3">DNA-binding response regulator</fullName>
    </submittedName>
</protein>
<evidence type="ECO:0000313" key="3">
    <source>
        <dbReference type="EMBL" id="MFD1051294.1"/>
    </source>
</evidence>
<sequence length="36" mass="3775">MKARVLVVDDDPALAEMLTIVLRGEGFDTAVVADGS</sequence>
<dbReference type="EMBL" id="JBHTIS010003476">
    <property type="protein sequence ID" value="MFD1051294.1"/>
    <property type="molecule type" value="Genomic_DNA"/>
</dbReference>
<feature type="non-terminal residue" evidence="3">
    <location>
        <position position="36"/>
    </location>
</feature>
<dbReference type="InterPro" id="IPR001789">
    <property type="entry name" value="Sig_transdc_resp-reg_receiver"/>
</dbReference>
<proteinExistence type="predicted"/>
<comment type="caution">
    <text evidence="3">The sequence shown here is derived from an EMBL/GenBank/DDBJ whole genome shotgun (WGS) entry which is preliminary data.</text>
</comment>
<gene>
    <name evidence="3" type="ORF">ACFQ1S_40020</name>
</gene>
<evidence type="ECO:0000259" key="2">
    <source>
        <dbReference type="PROSITE" id="PS50110"/>
    </source>
</evidence>